<dbReference type="Proteomes" id="UP000046392">
    <property type="component" value="Unplaced"/>
</dbReference>
<dbReference type="WBParaSite" id="SPAL_0001191000.1">
    <property type="protein sequence ID" value="SPAL_0001191000.1"/>
    <property type="gene ID" value="SPAL_0001191000"/>
</dbReference>
<accession>A0A0N5C1N8</accession>
<sequence>MEVDESITFEAVSSEYSDKNKIDISSLSPLFDKLIESIDDNERENLKVYNEAVEKMNTLLDENKKKVVKVYLEAKSKNESPANTIKELNTEIELTSYHTQFHNLVYNVKKQFYGQLKNHFVSIATEIKNNKTPTNLHFNFGPQIKNVDSKTSSEINIINPRKTKITSNTNIFDNKKICRTQFKKSGCSTIINLFDQNKFDYIVFITFQSCYLKEEFMGCFVLCNQVSLKVGCTFESKEYSQQLENYENCDNDYFDSYDNDVSNENLVDSLSELYLGKLVRVLNEIKDPSTSTKKPKIIVLGLRNNDINLVGRIISKKIQSSCLSPNLKILASTLFSLLNFKFSIRYSNSTSKYLERIVFRESFNSSDKIKNKDNYRIIELQYEEFLNNSSEDESI</sequence>
<evidence type="ECO:0000313" key="1">
    <source>
        <dbReference type="Proteomes" id="UP000046392"/>
    </source>
</evidence>
<evidence type="ECO:0000313" key="2">
    <source>
        <dbReference type="WBParaSite" id="SPAL_0001191000.1"/>
    </source>
</evidence>
<protein>
    <submittedName>
        <fullName evidence="2">Alba domain-containing protein</fullName>
    </submittedName>
</protein>
<organism evidence="1 2">
    <name type="scientific">Strongyloides papillosus</name>
    <name type="common">Intestinal threadworm</name>
    <dbReference type="NCBI Taxonomy" id="174720"/>
    <lineage>
        <taxon>Eukaryota</taxon>
        <taxon>Metazoa</taxon>
        <taxon>Ecdysozoa</taxon>
        <taxon>Nematoda</taxon>
        <taxon>Chromadorea</taxon>
        <taxon>Rhabditida</taxon>
        <taxon>Tylenchina</taxon>
        <taxon>Panagrolaimomorpha</taxon>
        <taxon>Strongyloidoidea</taxon>
        <taxon>Strongyloididae</taxon>
        <taxon>Strongyloides</taxon>
    </lineage>
</organism>
<reference evidence="2" key="1">
    <citation type="submission" date="2017-02" db="UniProtKB">
        <authorList>
            <consortium name="WormBaseParasite"/>
        </authorList>
    </citation>
    <scope>IDENTIFICATION</scope>
</reference>
<keyword evidence="1" id="KW-1185">Reference proteome</keyword>
<dbReference type="AlphaFoldDB" id="A0A0N5C1N8"/>
<proteinExistence type="predicted"/>
<name>A0A0N5C1N8_STREA</name>